<comment type="subunit">
    <text evidence="3">Monomer.</text>
</comment>
<dbReference type="Proteomes" id="UP000612055">
    <property type="component" value="Unassembled WGS sequence"/>
</dbReference>
<dbReference type="GO" id="GO:0016829">
    <property type="term" value="F:lyase activity"/>
    <property type="evidence" value="ECO:0007669"/>
    <property type="project" value="UniProtKB-KW"/>
</dbReference>
<evidence type="ECO:0000256" key="9">
    <source>
        <dbReference type="ARBA" id="ARBA00023211"/>
    </source>
</evidence>
<dbReference type="InterPro" id="IPR018998">
    <property type="entry name" value="EndoU_C"/>
</dbReference>
<evidence type="ECO:0000256" key="6">
    <source>
        <dbReference type="ARBA" id="ARBA00022759"/>
    </source>
</evidence>
<evidence type="ECO:0000256" key="7">
    <source>
        <dbReference type="ARBA" id="ARBA00022801"/>
    </source>
</evidence>
<keyword evidence="6" id="KW-0255">Endonuclease</keyword>
<evidence type="ECO:0000313" key="13">
    <source>
        <dbReference type="Proteomes" id="UP000612055"/>
    </source>
</evidence>
<keyword evidence="8" id="KW-0694">RNA-binding</keyword>
<sequence>MAHNPTTEELQSLVLAARKLWELDTNRLKAGVDYAINLQDGKSMWQKGDAAAEKLFKGVKKEVWQRPTFLIFYNLLDNYERETGTVEQDTAQEKKEVSDFLDACLATPVMQYCQLYCEERGVGPKTLAEFKRALYQMWFSYYRRDGAGNDSCGFEHVFVGESKGDSITGFHNWVQFYIEEARGHVDYLGYVRPKAGRDASDDEDRLISVQFAWKGEEKNVSTFFVGTSPEFELALYTMCFLCSEEEKTYLEVGPYDLNIVCYRIRSKYGDKVATAYPDLIGEDPTNDLANMAF</sequence>
<comment type="cofactor">
    <cofactor evidence="1">
        <name>Mn(2+)</name>
        <dbReference type="ChEBI" id="CHEBI:29035"/>
    </cofactor>
</comment>
<evidence type="ECO:0000256" key="10">
    <source>
        <dbReference type="ARBA" id="ARBA00023239"/>
    </source>
</evidence>
<dbReference type="EMBL" id="JAEHOE010000107">
    <property type="protein sequence ID" value="KAG2486791.1"/>
    <property type="molecule type" value="Genomic_DNA"/>
</dbReference>
<dbReference type="AlphaFoldDB" id="A0A836BRU5"/>
<dbReference type="SUPFAM" id="SSF142877">
    <property type="entry name" value="EndoU-like"/>
    <property type="match status" value="1"/>
</dbReference>
<dbReference type="InterPro" id="IPR039787">
    <property type="entry name" value="ENDOU"/>
</dbReference>
<dbReference type="GO" id="GO:0046872">
    <property type="term" value="F:metal ion binding"/>
    <property type="evidence" value="ECO:0007669"/>
    <property type="project" value="UniProtKB-KW"/>
</dbReference>
<dbReference type="PANTHER" id="PTHR12439:SF11">
    <property type="entry name" value="URIDYLATE-SPECIFIC ENDORIBONUCLEASE"/>
    <property type="match status" value="1"/>
</dbReference>
<evidence type="ECO:0000256" key="3">
    <source>
        <dbReference type="ARBA" id="ARBA00011245"/>
    </source>
</evidence>
<evidence type="ECO:0000256" key="8">
    <source>
        <dbReference type="ARBA" id="ARBA00022884"/>
    </source>
</evidence>
<dbReference type="PANTHER" id="PTHR12439">
    <property type="entry name" value="PLACENTAL PROTEIN 11-RELATED"/>
    <property type="match status" value="1"/>
</dbReference>
<evidence type="ECO:0000256" key="1">
    <source>
        <dbReference type="ARBA" id="ARBA00001936"/>
    </source>
</evidence>
<keyword evidence="10" id="KW-0456">Lyase</keyword>
<protein>
    <recommendedName>
        <fullName evidence="11">EndoU domain-containing protein</fullName>
    </recommendedName>
</protein>
<keyword evidence="13" id="KW-1185">Reference proteome</keyword>
<evidence type="ECO:0000256" key="2">
    <source>
        <dbReference type="ARBA" id="ARBA00010168"/>
    </source>
</evidence>
<reference evidence="12" key="1">
    <citation type="journal article" date="2020" name="bioRxiv">
        <title>Comparative genomics of Chlamydomonas.</title>
        <authorList>
            <person name="Craig R.J."/>
            <person name="Hasan A.R."/>
            <person name="Ness R.W."/>
            <person name="Keightley P.D."/>
        </authorList>
    </citation>
    <scope>NUCLEOTIDE SEQUENCE</scope>
    <source>
        <strain evidence="12">CCAP 11/70</strain>
    </source>
</reference>
<dbReference type="OrthoDB" id="430326at2759"/>
<dbReference type="Pfam" id="PF09412">
    <property type="entry name" value="XendoU"/>
    <property type="match status" value="1"/>
</dbReference>
<keyword evidence="4" id="KW-0540">Nuclease</keyword>
<dbReference type="GO" id="GO:0003723">
    <property type="term" value="F:RNA binding"/>
    <property type="evidence" value="ECO:0007669"/>
    <property type="project" value="UniProtKB-KW"/>
</dbReference>
<evidence type="ECO:0000259" key="11">
    <source>
        <dbReference type="PROSITE" id="PS51959"/>
    </source>
</evidence>
<gene>
    <name evidence="12" type="ORF">HYH03_014590</name>
</gene>
<evidence type="ECO:0000256" key="5">
    <source>
        <dbReference type="ARBA" id="ARBA00022723"/>
    </source>
</evidence>
<evidence type="ECO:0000313" key="12">
    <source>
        <dbReference type="EMBL" id="KAG2486791.1"/>
    </source>
</evidence>
<proteinExistence type="inferred from homology"/>
<dbReference type="PROSITE" id="PS51959">
    <property type="entry name" value="ENDOU"/>
    <property type="match status" value="1"/>
</dbReference>
<keyword evidence="7" id="KW-0378">Hydrolase</keyword>
<evidence type="ECO:0000256" key="4">
    <source>
        <dbReference type="ARBA" id="ARBA00022722"/>
    </source>
</evidence>
<accession>A0A836BRU5</accession>
<dbReference type="InterPro" id="IPR037227">
    <property type="entry name" value="EndoU-like"/>
</dbReference>
<name>A0A836BRU5_9CHLO</name>
<organism evidence="12 13">
    <name type="scientific">Edaphochlamys debaryana</name>
    <dbReference type="NCBI Taxonomy" id="47281"/>
    <lineage>
        <taxon>Eukaryota</taxon>
        <taxon>Viridiplantae</taxon>
        <taxon>Chlorophyta</taxon>
        <taxon>core chlorophytes</taxon>
        <taxon>Chlorophyceae</taxon>
        <taxon>CS clade</taxon>
        <taxon>Chlamydomonadales</taxon>
        <taxon>Chlamydomonadales incertae sedis</taxon>
        <taxon>Edaphochlamys</taxon>
    </lineage>
</organism>
<keyword evidence="9" id="KW-0464">Manganese</keyword>
<dbReference type="GO" id="GO:0016787">
    <property type="term" value="F:hydrolase activity"/>
    <property type="evidence" value="ECO:0007669"/>
    <property type="project" value="UniProtKB-KW"/>
</dbReference>
<comment type="similarity">
    <text evidence="2">Belongs to the ENDOU family.</text>
</comment>
<keyword evidence="5" id="KW-0479">Metal-binding</keyword>
<feature type="domain" description="EndoU" evidence="11">
    <location>
        <begin position="9"/>
        <end position="281"/>
    </location>
</feature>
<dbReference type="CDD" id="cd21159">
    <property type="entry name" value="XendoU"/>
    <property type="match status" value="1"/>
</dbReference>
<dbReference type="GO" id="GO:0004521">
    <property type="term" value="F:RNA endonuclease activity"/>
    <property type="evidence" value="ECO:0007669"/>
    <property type="project" value="InterPro"/>
</dbReference>
<comment type="caution">
    <text evidence="12">The sequence shown here is derived from an EMBL/GenBank/DDBJ whole genome shotgun (WGS) entry which is preliminary data.</text>
</comment>